<evidence type="ECO:0000256" key="1">
    <source>
        <dbReference type="SAM" id="Phobius"/>
    </source>
</evidence>
<comment type="caution">
    <text evidence="2">The sequence shown here is derived from an EMBL/GenBank/DDBJ whole genome shotgun (WGS) entry which is preliminary data.</text>
</comment>
<proteinExistence type="predicted"/>
<feature type="transmembrane region" description="Helical" evidence="1">
    <location>
        <begin position="23"/>
        <end position="43"/>
    </location>
</feature>
<dbReference type="AlphaFoldDB" id="A0A9D2PY67"/>
<keyword evidence="1" id="KW-0472">Membrane</keyword>
<name>A0A9D2PY67_9MICO</name>
<feature type="transmembrane region" description="Helical" evidence="1">
    <location>
        <begin position="132"/>
        <end position="152"/>
    </location>
</feature>
<organism evidence="2 3">
    <name type="scientific">Candidatus Brachybacterium intestinipullorum</name>
    <dbReference type="NCBI Taxonomy" id="2838512"/>
    <lineage>
        <taxon>Bacteria</taxon>
        <taxon>Bacillati</taxon>
        <taxon>Actinomycetota</taxon>
        <taxon>Actinomycetes</taxon>
        <taxon>Micrococcales</taxon>
        <taxon>Dermabacteraceae</taxon>
        <taxon>Brachybacterium</taxon>
    </lineage>
</organism>
<dbReference type="Proteomes" id="UP000823854">
    <property type="component" value="Unassembled WGS sequence"/>
</dbReference>
<keyword evidence="1" id="KW-1133">Transmembrane helix</keyword>
<keyword evidence="1" id="KW-0812">Transmembrane</keyword>
<evidence type="ECO:0000313" key="3">
    <source>
        <dbReference type="Proteomes" id="UP000823854"/>
    </source>
</evidence>
<sequence length="162" mass="17532">MLIDDHLNPPLTRADDHLERSPVRWAATISGMFFLAIGFAGFFPGLTQNFNSIEMGYGSEAMVLGIFQVSVLHNVIHLLLGGACVAMVRSSLSARMYLRLAGGLCAVLWIFGLLVAPTSMANFLPLNAVDTWTYLVLAIVLLGLSLLSGEIMHSSTGRARHT</sequence>
<reference evidence="2" key="1">
    <citation type="journal article" date="2021" name="PeerJ">
        <title>Extensive microbial diversity within the chicken gut microbiome revealed by metagenomics and culture.</title>
        <authorList>
            <person name="Gilroy R."/>
            <person name="Ravi A."/>
            <person name="Getino M."/>
            <person name="Pursley I."/>
            <person name="Horton D.L."/>
            <person name="Alikhan N.F."/>
            <person name="Baker D."/>
            <person name="Gharbi K."/>
            <person name="Hall N."/>
            <person name="Watson M."/>
            <person name="Adriaenssens E.M."/>
            <person name="Foster-Nyarko E."/>
            <person name="Jarju S."/>
            <person name="Secka A."/>
            <person name="Antonio M."/>
            <person name="Oren A."/>
            <person name="Chaudhuri R.R."/>
            <person name="La Ragione R."/>
            <person name="Hildebrand F."/>
            <person name="Pallen M.J."/>
        </authorList>
    </citation>
    <scope>NUCLEOTIDE SEQUENCE</scope>
    <source>
        <strain evidence="2">CHK130-7132</strain>
    </source>
</reference>
<accession>A0A9D2PY67</accession>
<protein>
    <submittedName>
        <fullName evidence="2">DUF4383 domain-containing protein</fullName>
    </submittedName>
</protein>
<evidence type="ECO:0000313" key="2">
    <source>
        <dbReference type="EMBL" id="HJC68150.1"/>
    </source>
</evidence>
<reference evidence="2" key="2">
    <citation type="submission" date="2021-04" db="EMBL/GenBank/DDBJ databases">
        <authorList>
            <person name="Gilroy R."/>
        </authorList>
    </citation>
    <scope>NUCLEOTIDE SEQUENCE</scope>
    <source>
        <strain evidence="2">CHK130-7132</strain>
    </source>
</reference>
<dbReference type="Pfam" id="PF14325">
    <property type="entry name" value="DUF4383"/>
    <property type="match status" value="1"/>
</dbReference>
<feature type="transmembrane region" description="Helical" evidence="1">
    <location>
        <begin position="63"/>
        <end position="88"/>
    </location>
</feature>
<gene>
    <name evidence="2" type="ORF">H9932_00525</name>
</gene>
<feature type="transmembrane region" description="Helical" evidence="1">
    <location>
        <begin position="100"/>
        <end position="120"/>
    </location>
</feature>
<dbReference type="EMBL" id="DWWC01000011">
    <property type="protein sequence ID" value="HJC68150.1"/>
    <property type="molecule type" value="Genomic_DNA"/>
</dbReference>